<keyword evidence="3" id="KW-0969">Cilium</keyword>
<dbReference type="PANTHER" id="PTHR16011:SF0">
    <property type="entry name" value="INTRAFLAGELLAR TRANSPORT PROTEIN 57 HOMOLOG"/>
    <property type="match status" value="1"/>
</dbReference>
<feature type="coiled-coil region" evidence="5">
    <location>
        <begin position="291"/>
        <end position="346"/>
    </location>
</feature>
<reference evidence="6" key="2">
    <citation type="submission" date="2023-05" db="EMBL/GenBank/DDBJ databases">
        <authorList>
            <person name="Fouks B."/>
        </authorList>
    </citation>
    <scope>NUCLEOTIDE SEQUENCE</scope>
    <source>
        <strain evidence="6">Stay&amp;Tobe</strain>
        <tissue evidence="6">Testes</tissue>
    </source>
</reference>
<dbReference type="GO" id="GO:0030992">
    <property type="term" value="C:intraciliary transport particle B"/>
    <property type="evidence" value="ECO:0007669"/>
    <property type="project" value="TreeGrafter"/>
</dbReference>
<name>A0AAD7ZRR8_DIPPU</name>
<dbReference type="GO" id="GO:1905515">
    <property type="term" value="P:non-motile cilium assembly"/>
    <property type="evidence" value="ECO:0007669"/>
    <property type="project" value="TreeGrafter"/>
</dbReference>
<keyword evidence="7" id="KW-1185">Reference proteome</keyword>
<proteinExistence type="inferred from homology"/>
<evidence type="ECO:0000313" key="7">
    <source>
        <dbReference type="Proteomes" id="UP001233999"/>
    </source>
</evidence>
<keyword evidence="5" id="KW-0175">Coiled coil</keyword>
<keyword evidence="4" id="KW-0966">Cell projection</keyword>
<dbReference type="Pfam" id="PF10498">
    <property type="entry name" value="IFT57"/>
    <property type="match status" value="1"/>
</dbReference>
<protein>
    <recommendedName>
        <fullName evidence="8">Intraflagellar transport protein 57 homolog</fullName>
    </recommendedName>
</protein>
<reference evidence="6" key="1">
    <citation type="journal article" date="2023" name="IScience">
        <title>Live-bearing cockroach genome reveals convergent evolutionary mechanisms linked to viviparity in insects and beyond.</title>
        <authorList>
            <person name="Fouks B."/>
            <person name="Harrison M.C."/>
            <person name="Mikhailova A.A."/>
            <person name="Marchal E."/>
            <person name="English S."/>
            <person name="Carruthers M."/>
            <person name="Jennings E.C."/>
            <person name="Chiamaka E.L."/>
            <person name="Frigard R.A."/>
            <person name="Pippel M."/>
            <person name="Attardo G.M."/>
            <person name="Benoit J.B."/>
            <person name="Bornberg-Bauer E."/>
            <person name="Tobe S.S."/>
        </authorList>
    </citation>
    <scope>NUCLEOTIDE SEQUENCE</scope>
    <source>
        <strain evidence="6">Stay&amp;Tobe</strain>
    </source>
</reference>
<dbReference type="GO" id="GO:0005929">
    <property type="term" value="C:cilium"/>
    <property type="evidence" value="ECO:0007669"/>
    <property type="project" value="UniProtKB-SubCell"/>
</dbReference>
<comment type="subcellular location">
    <subcellularLocation>
        <location evidence="1">Cell projection</location>
        <location evidence="1">Cilium</location>
    </subcellularLocation>
</comment>
<evidence type="ECO:0000256" key="5">
    <source>
        <dbReference type="SAM" id="Coils"/>
    </source>
</evidence>
<comment type="caution">
    <text evidence="6">The sequence shown here is derived from an EMBL/GenBank/DDBJ whole genome shotgun (WGS) entry which is preliminary data.</text>
</comment>
<evidence type="ECO:0008006" key="8">
    <source>
        <dbReference type="Google" id="ProtNLM"/>
    </source>
</evidence>
<sequence>MEEQRLREGLQLEDGENGPGSAYSTFILMEELLDKLKLLNYDQEFIKSLKMKPLTRHYFAIQTNPGEQFYLFTSLAAWLIRKTGRQFEQPQEYDDPNSTISSILDSLRQMGINVDFAPNKLKQGYGEYAVLVLKHLTDTAMNTSNFKFQKPEPAVEIEQEDEEMEDESELLLEKIEEEMAADFSDEEEENLLHIDDLQNLRIGNKNITEPQKPDDILKSTTDAESWKLELERVLPQLKVTINTDARDWRAHLDQMQKHRSGIDEALTTTKGQLNKLQNDISLVLEKIGSREKFLNNQLESLLVQYRTLQDEHMRISQQYREVSGGVTDRSRTLAQMTEELEAIKQEMDERGSSMTDGTPLVNVKKAMVQVKK</sequence>
<evidence type="ECO:0000256" key="1">
    <source>
        <dbReference type="ARBA" id="ARBA00004138"/>
    </source>
</evidence>
<dbReference type="InterPro" id="IPR019530">
    <property type="entry name" value="Intra-flagellar_transport_57"/>
</dbReference>
<accession>A0AAD7ZRR8</accession>
<comment type="similarity">
    <text evidence="2">Belongs to the IFT57 family.</text>
</comment>
<dbReference type="GO" id="GO:0005794">
    <property type="term" value="C:Golgi apparatus"/>
    <property type="evidence" value="ECO:0007669"/>
    <property type="project" value="TreeGrafter"/>
</dbReference>
<gene>
    <name evidence="6" type="ORF">L9F63_002886</name>
</gene>
<dbReference type="EMBL" id="JASPKZ010007286">
    <property type="protein sequence ID" value="KAJ9585301.1"/>
    <property type="molecule type" value="Genomic_DNA"/>
</dbReference>
<dbReference type="Proteomes" id="UP001233999">
    <property type="component" value="Unassembled WGS sequence"/>
</dbReference>
<dbReference type="AlphaFoldDB" id="A0AAD7ZRR8"/>
<dbReference type="GO" id="GO:0042073">
    <property type="term" value="P:intraciliary transport"/>
    <property type="evidence" value="ECO:0007669"/>
    <property type="project" value="TreeGrafter"/>
</dbReference>
<evidence type="ECO:0000313" key="6">
    <source>
        <dbReference type="EMBL" id="KAJ9585301.1"/>
    </source>
</evidence>
<dbReference type="PANTHER" id="PTHR16011">
    <property type="entry name" value="IFT57/HIPPI"/>
    <property type="match status" value="1"/>
</dbReference>
<dbReference type="GO" id="GO:0005815">
    <property type="term" value="C:microtubule organizing center"/>
    <property type="evidence" value="ECO:0007669"/>
    <property type="project" value="TreeGrafter"/>
</dbReference>
<evidence type="ECO:0000256" key="2">
    <source>
        <dbReference type="ARBA" id="ARBA00009415"/>
    </source>
</evidence>
<organism evidence="6 7">
    <name type="scientific">Diploptera punctata</name>
    <name type="common">Pacific beetle cockroach</name>
    <dbReference type="NCBI Taxonomy" id="6984"/>
    <lineage>
        <taxon>Eukaryota</taxon>
        <taxon>Metazoa</taxon>
        <taxon>Ecdysozoa</taxon>
        <taxon>Arthropoda</taxon>
        <taxon>Hexapoda</taxon>
        <taxon>Insecta</taxon>
        <taxon>Pterygota</taxon>
        <taxon>Neoptera</taxon>
        <taxon>Polyneoptera</taxon>
        <taxon>Dictyoptera</taxon>
        <taxon>Blattodea</taxon>
        <taxon>Blaberoidea</taxon>
        <taxon>Blaberidae</taxon>
        <taxon>Diplopterinae</taxon>
        <taxon>Diploptera</taxon>
    </lineage>
</organism>
<evidence type="ECO:0000256" key="4">
    <source>
        <dbReference type="ARBA" id="ARBA00023273"/>
    </source>
</evidence>
<evidence type="ECO:0000256" key="3">
    <source>
        <dbReference type="ARBA" id="ARBA00023069"/>
    </source>
</evidence>